<dbReference type="AlphaFoldDB" id="A0A8K1FVV0"/>
<comment type="caution">
    <text evidence="1">The sequence shown here is derived from an EMBL/GenBank/DDBJ whole genome shotgun (WGS) entry which is preliminary data.</text>
</comment>
<evidence type="ECO:0000313" key="2">
    <source>
        <dbReference type="Proteomes" id="UP000796761"/>
    </source>
</evidence>
<dbReference type="OrthoDB" id="9950135at2759"/>
<dbReference type="EMBL" id="SWJQ01001720">
    <property type="protein sequence ID" value="TRZ07569.1"/>
    <property type="molecule type" value="Genomic_DNA"/>
</dbReference>
<proteinExistence type="predicted"/>
<accession>A0A8K1FVV0</accession>
<evidence type="ECO:0008006" key="3">
    <source>
        <dbReference type="Google" id="ProtNLM"/>
    </source>
</evidence>
<feature type="non-terminal residue" evidence="1">
    <location>
        <position position="1"/>
    </location>
</feature>
<reference evidence="1" key="1">
    <citation type="submission" date="2019-04" db="EMBL/GenBank/DDBJ databases">
        <title>Genome assembly of Zosterops borbonicus 15179.</title>
        <authorList>
            <person name="Leroy T."/>
            <person name="Anselmetti Y."/>
            <person name="Tilak M.-K."/>
            <person name="Nabholz B."/>
        </authorList>
    </citation>
    <scope>NUCLEOTIDE SEQUENCE</scope>
    <source>
        <strain evidence="1">HGM_15179</strain>
        <tissue evidence="1">Muscle</tissue>
    </source>
</reference>
<organism evidence="1 2">
    <name type="scientific">Zosterops borbonicus</name>
    <dbReference type="NCBI Taxonomy" id="364589"/>
    <lineage>
        <taxon>Eukaryota</taxon>
        <taxon>Metazoa</taxon>
        <taxon>Chordata</taxon>
        <taxon>Craniata</taxon>
        <taxon>Vertebrata</taxon>
        <taxon>Euteleostomi</taxon>
        <taxon>Archelosauria</taxon>
        <taxon>Archosauria</taxon>
        <taxon>Dinosauria</taxon>
        <taxon>Saurischia</taxon>
        <taxon>Theropoda</taxon>
        <taxon>Coelurosauria</taxon>
        <taxon>Aves</taxon>
        <taxon>Neognathae</taxon>
        <taxon>Neoaves</taxon>
        <taxon>Telluraves</taxon>
        <taxon>Australaves</taxon>
        <taxon>Passeriformes</taxon>
        <taxon>Sylvioidea</taxon>
        <taxon>Zosteropidae</taxon>
        <taxon>Zosterops</taxon>
    </lineage>
</organism>
<name>A0A8K1FVV0_9PASS</name>
<gene>
    <name evidence="1" type="ORF">HGM15179_019534</name>
</gene>
<keyword evidence="2" id="KW-1185">Reference proteome</keyword>
<dbReference type="Proteomes" id="UP000796761">
    <property type="component" value="Unassembled WGS sequence"/>
</dbReference>
<evidence type="ECO:0000313" key="1">
    <source>
        <dbReference type="EMBL" id="TRZ07569.1"/>
    </source>
</evidence>
<protein>
    <recommendedName>
        <fullName evidence="3">RNase H type-1 domain-containing protein</fullName>
    </recommendedName>
</protein>
<sequence length="115" mass="13015">SNRKWKTAVWSPIQLIVEATEGQGGSSQIAECKAVQLALDITEQEKWPTLYLYSDLWMVRSCDFNYSAPVALFQPTPMGVEDQTATEVKLGNITDLLVLVQQKPWERETQGKNKK</sequence>